<feature type="transmembrane region" description="Helical" evidence="1">
    <location>
        <begin position="69"/>
        <end position="87"/>
    </location>
</feature>
<evidence type="ECO:0000313" key="2">
    <source>
        <dbReference type="EMBL" id="RDB56266.1"/>
    </source>
</evidence>
<feature type="transmembrane region" description="Helical" evidence="1">
    <location>
        <begin position="6"/>
        <end position="25"/>
    </location>
</feature>
<keyword evidence="1" id="KW-1133">Transmembrane helix</keyword>
<keyword evidence="1" id="KW-0472">Membrane</keyword>
<proteinExistence type="predicted"/>
<dbReference type="OrthoDB" id="3176073at2"/>
<sequence length="93" mass="9717">MVAAILIGAITGFVGFLPLFAALRLDRKHPSVSIANAALYGLGGTFVSLVVVAVALIVCALVARPSVFPFGMAEIVSLIVCTAAYVWRKNVAR</sequence>
<feature type="transmembrane region" description="Helical" evidence="1">
    <location>
        <begin position="37"/>
        <end position="63"/>
    </location>
</feature>
<name>A0A369LDG8_9ACTN</name>
<comment type="caution">
    <text evidence="2">The sequence shown here is derived from an EMBL/GenBank/DDBJ whole genome shotgun (WGS) entry which is preliminary data.</text>
</comment>
<accession>A0A369LDG8</accession>
<dbReference type="Proteomes" id="UP000253792">
    <property type="component" value="Unassembled WGS sequence"/>
</dbReference>
<reference evidence="2 3" key="1">
    <citation type="journal article" date="2018" name="Elife">
        <title>Discovery and characterization of a prevalent human gut bacterial enzyme sufficient for the inactivation of a family of plant toxins.</title>
        <authorList>
            <person name="Koppel N."/>
            <person name="Bisanz J.E."/>
            <person name="Pandelia M.E."/>
            <person name="Turnbaugh P.J."/>
            <person name="Balskus E.P."/>
        </authorList>
    </citation>
    <scope>NUCLEOTIDE SEQUENCE [LARGE SCALE GENOMIC DNA]</scope>
    <source>
        <strain evidence="3">anaerobia AP69FAA</strain>
    </source>
</reference>
<evidence type="ECO:0000256" key="1">
    <source>
        <dbReference type="SAM" id="Phobius"/>
    </source>
</evidence>
<keyword evidence="1" id="KW-0812">Transmembrane</keyword>
<evidence type="ECO:0000313" key="3">
    <source>
        <dbReference type="Proteomes" id="UP000253792"/>
    </source>
</evidence>
<keyword evidence="3" id="KW-1185">Reference proteome</keyword>
<dbReference type="EMBL" id="PPTP01000003">
    <property type="protein sequence ID" value="RDB56266.1"/>
    <property type="molecule type" value="Genomic_DNA"/>
</dbReference>
<organism evidence="2 3">
    <name type="scientific">Senegalimassilia anaerobia</name>
    <dbReference type="NCBI Taxonomy" id="1473216"/>
    <lineage>
        <taxon>Bacteria</taxon>
        <taxon>Bacillati</taxon>
        <taxon>Actinomycetota</taxon>
        <taxon>Coriobacteriia</taxon>
        <taxon>Coriobacteriales</taxon>
        <taxon>Coriobacteriaceae</taxon>
        <taxon>Senegalimassilia</taxon>
    </lineage>
</organism>
<protein>
    <submittedName>
        <fullName evidence="2">Uncharacterized protein</fullName>
    </submittedName>
</protein>
<gene>
    <name evidence="2" type="ORF">C1880_05195</name>
</gene>
<dbReference type="AlphaFoldDB" id="A0A369LDG8"/>